<comment type="caution">
    <text evidence="2">The sequence shown here is derived from an EMBL/GenBank/DDBJ whole genome shotgun (WGS) entry which is preliminary data.</text>
</comment>
<evidence type="ECO:0000256" key="1">
    <source>
        <dbReference type="SAM" id="MobiDB-lite"/>
    </source>
</evidence>
<accession>A0A2U1PPY8</accession>
<proteinExistence type="predicted"/>
<protein>
    <submittedName>
        <fullName evidence="2">Armadillo-like helical</fullName>
    </submittedName>
</protein>
<gene>
    <name evidence="2" type="ORF">CTI12_AA127020</name>
</gene>
<feature type="region of interest" description="Disordered" evidence="1">
    <location>
        <begin position="1"/>
        <end position="28"/>
    </location>
</feature>
<evidence type="ECO:0000313" key="2">
    <source>
        <dbReference type="EMBL" id="PWA87819.1"/>
    </source>
</evidence>
<evidence type="ECO:0000313" key="3">
    <source>
        <dbReference type="Proteomes" id="UP000245207"/>
    </source>
</evidence>
<keyword evidence="3" id="KW-1185">Reference proteome</keyword>
<dbReference type="OrthoDB" id="10659082at2759"/>
<dbReference type="EMBL" id="PKPP01000874">
    <property type="protein sequence ID" value="PWA87819.1"/>
    <property type="molecule type" value="Genomic_DNA"/>
</dbReference>
<feature type="compositionally biased region" description="Polar residues" evidence="1">
    <location>
        <begin position="1"/>
        <end position="14"/>
    </location>
</feature>
<dbReference type="Proteomes" id="UP000245207">
    <property type="component" value="Unassembled WGS sequence"/>
</dbReference>
<reference evidence="2 3" key="1">
    <citation type="journal article" date="2018" name="Mol. Plant">
        <title>The genome of Artemisia annua provides insight into the evolution of Asteraceae family and artemisinin biosynthesis.</title>
        <authorList>
            <person name="Shen Q."/>
            <person name="Zhang L."/>
            <person name="Liao Z."/>
            <person name="Wang S."/>
            <person name="Yan T."/>
            <person name="Shi P."/>
            <person name="Liu M."/>
            <person name="Fu X."/>
            <person name="Pan Q."/>
            <person name="Wang Y."/>
            <person name="Lv Z."/>
            <person name="Lu X."/>
            <person name="Zhang F."/>
            <person name="Jiang W."/>
            <person name="Ma Y."/>
            <person name="Chen M."/>
            <person name="Hao X."/>
            <person name="Li L."/>
            <person name="Tang Y."/>
            <person name="Lv G."/>
            <person name="Zhou Y."/>
            <person name="Sun X."/>
            <person name="Brodelius P.E."/>
            <person name="Rose J.K.C."/>
            <person name="Tang K."/>
        </authorList>
    </citation>
    <scope>NUCLEOTIDE SEQUENCE [LARGE SCALE GENOMIC DNA]</scope>
    <source>
        <strain evidence="3">cv. Huhao1</strain>
        <tissue evidence="2">Leaf</tissue>
    </source>
</reference>
<sequence>MVANNNNEAETSDQLWALTRPSGKTNSKTEFRRSVHYKYRVDKLNEPPPRSPGIRSLLPLPAANSIRLDSSSAEDIEKLAINELFELGDHGTAKSHCLKYVEKTGHRAVYTKAKRSLFYWTHNSYAQVPSHTRIDTSMRGFNKMNDQDRCMINKVTFARAMKILLPLCVDYFPTTVSWWIMPGENYPYLGVGAPHEWCLQPWRVGCPLIGFHTRNSEPKSFTCILGEFLTFVYSFFKLGKLTADCYFSVNSVQSFKSNHLSLFIRKLL</sequence>
<name>A0A2U1PPY8_ARTAN</name>
<organism evidence="2 3">
    <name type="scientific">Artemisia annua</name>
    <name type="common">Sweet wormwood</name>
    <dbReference type="NCBI Taxonomy" id="35608"/>
    <lineage>
        <taxon>Eukaryota</taxon>
        <taxon>Viridiplantae</taxon>
        <taxon>Streptophyta</taxon>
        <taxon>Embryophyta</taxon>
        <taxon>Tracheophyta</taxon>
        <taxon>Spermatophyta</taxon>
        <taxon>Magnoliopsida</taxon>
        <taxon>eudicotyledons</taxon>
        <taxon>Gunneridae</taxon>
        <taxon>Pentapetalae</taxon>
        <taxon>asterids</taxon>
        <taxon>campanulids</taxon>
        <taxon>Asterales</taxon>
        <taxon>Asteraceae</taxon>
        <taxon>Asteroideae</taxon>
        <taxon>Anthemideae</taxon>
        <taxon>Artemisiinae</taxon>
        <taxon>Artemisia</taxon>
    </lineage>
</organism>
<dbReference type="STRING" id="35608.A0A2U1PPY8"/>
<dbReference type="AlphaFoldDB" id="A0A2U1PPY8"/>